<dbReference type="AlphaFoldDB" id="A0A6A4MFP9"/>
<protein>
    <submittedName>
        <fullName evidence="2">Uncharacterized protein</fullName>
    </submittedName>
</protein>
<dbReference type="Proteomes" id="UP000428333">
    <property type="component" value="Linkage Group LG02"/>
</dbReference>
<dbReference type="OrthoDB" id="19944at2759"/>
<keyword evidence="3" id="KW-1185">Reference proteome</keyword>
<dbReference type="PANTHER" id="PTHR10241:SF38">
    <property type="entry name" value="TRANSDUCIN FAMILY PROTEIN _ WD-40 REPEAT FAMILY PROTEIN"/>
    <property type="match status" value="1"/>
</dbReference>
<evidence type="ECO:0000313" key="2">
    <source>
        <dbReference type="EMBL" id="KAE9465187.1"/>
    </source>
</evidence>
<reference evidence="2 3" key="1">
    <citation type="journal article" date="2019" name="Genome Biol. Evol.">
        <title>The Rhododendron genome and chromosomal organization provide insight into shared whole-genome duplications across the heath family (Ericaceae).</title>
        <authorList>
            <person name="Soza V.L."/>
            <person name="Lindsley D."/>
            <person name="Waalkes A."/>
            <person name="Ramage E."/>
            <person name="Patwardhan R.P."/>
            <person name="Burton J.N."/>
            <person name="Adey A."/>
            <person name="Kumar A."/>
            <person name="Qiu R."/>
            <person name="Shendure J."/>
            <person name="Hall B."/>
        </authorList>
    </citation>
    <scope>NUCLEOTIDE SEQUENCE [LARGE SCALE GENOMIC DNA]</scope>
    <source>
        <strain evidence="2">RSF 1966-606</strain>
    </source>
</reference>
<name>A0A6A4MFP9_9ERIC</name>
<dbReference type="GO" id="GO:0019905">
    <property type="term" value="F:syntaxin binding"/>
    <property type="evidence" value="ECO:0007669"/>
    <property type="project" value="TreeGrafter"/>
</dbReference>
<feature type="region of interest" description="Disordered" evidence="1">
    <location>
        <begin position="1"/>
        <end position="68"/>
    </location>
</feature>
<organism evidence="2 3">
    <name type="scientific">Rhododendron williamsianum</name>
    <dbReference type="NCBI Taxonomy" id="262921"/>
    <lineage>
        <taxon>Eukaryota</taxon>
        <taxon>Viridiplantae</taxon>
        <taxon>Streptophyta</taxon>
        <taxon>Embryophyta</taxon>
        <taxon>Tracheophyta</taxon>
        <taxon>Spermatophyta</taxon>
        <taxon>Magnoliopsida</taxon>
        <taxon>eudicotyledons</taxon>
        <taxon>Gunneridae</taxon>
        <taxon>Pentapetalae</taxon>
        <taxon>asterids</taxon>
        <taxon>Ericales</taxon>
        <taxon>Ericaceae</taxon>
        <taxon>Ericoideae</taxon>
        <taxon>Rhodoreae</taxon>
        <taxon>Rhododendron</taxon>
    </lineage>
</organism>
<comment type="caution">
    <text evidence="2">The sequence shown here is derived from an EMBL/GenBank/DDBJ whole genome shotgun (WGS) entry which is preliminary data.</text>
</comment>
<dbReference type="GO" id="GO:0005096">
    <property type="term" value="F:GTPase activator activity"/>
    <property type="evidence" value="ECO:0007669"/>
    <property type="project" value="TreeGrafter"/>
</dbReference>
<gene>
    <name evidence="2" type="ORF">C3L33_02904</name>
</gene>
<feature type="non-terminal residue" evidence="2">
    <location>
        <position position="1"/>
    </location>
</feature>
<dbReference type="GO" id="GO:0006887">
    <property type="term" value="P:exocytosis"/>
    <property type="evidence" value="ECO:0007669"/>
    <property type="project" value="TreeGrafter"/>
</dbReference>
<evidence type="ECO:0000256" key="1">
    <source>
        <dbReference type="SAM" id="MobiDB-lite"/>
    </source>
</evidence>
<dbReference type="GO" id="GO:0006893">
    <property type="term" value="P:Golgi to plasma membrane transport"/>
    <property type="evidence" value="ECO:0007669"/>
    <property type="project" value="TreeGrafter"/>
</dbReference>
<dbReference type="GO" id="GO:0005737">
    <property type="term" value="C:cytoplasm"/>
    <property type="evidence" value="ECO:0007669"/>
    <property type="project" value="TreeGrafter"/>
</dbReference>
<proteinExistence type="predicted"/>
<feature type="compositionally biased region" description="Polar residues" evidence="1">
    <location>
        <begin position="1"/>
        <end position="48"/>
    </location>
</feature>
<dbReference type="PANTHER" id="PTHR10241">
    <property type="entry name" value="LETHAL 2 GIANT LARVAE PROTEIN"/>
    <property type="match status" value="1"/>
</dbReference>
<evidence type="ECO:0000313" key="3">
    <source>
        <dbReference type="Proteomes" id="UP000428333"/>
    </source>
</evidence>
<sequence length="227" mass="25354">MYAESSFSPEGSCENPSMISSQDPSMYAESSFSPEGSCENPSMISSQDPEAKSERAQTNAHHQHDSVETESDAFTQATYFGQDFVDSIVLICCEDALHLYSLKSLIKGESESIRKVKLEKPCCWTTVFKKDGKACGLILVYQTGLIEIRSLPDLELVGESSLMSILRWNFKISMTKTISSSDTGHIVLVRVLFLFVNGNEVAFISLFAFENDFRYFSLSLSHTHTHK</sequence>
<accession>A0A6A4MFP9</accession>
<dbReference type="GO" id="GO:0045159">
    <property type="term" value="F:myosin II binding"/>
    <property type="evidence" value="ECO:0007669"/>
    <property type="project" value="TreeGrafter"/>
</dbReference>
<dbReference type="GO" id="GO:0005886">
    <property type="term" value="C:plasma membrane"/>
    <property type="evidence" value="ECO:0007669"/>
    <property type="project" value="TreeGrafter"/>
</dbReference>
<dbReference type="EMBL" id="QEFC01000297">
    <property type="protein sequence ID" value="KAE9465187.1"/>
    <property type="molecule type" value="Genomic_DNA"/>
</dbReference>